<proteinExistence type="predicted"/>
<dbReference type="OrthoDB" id="698211at2"/>
<dbReference type="EMBL" id="FMZO01000002">
    <property type="protein sequence ID" value="SDC43110.1"/>
    <property type="molecule type" value="Genomic_DNA"/>
</dbReference>
<evidence type="ECO:0000313" key="2">
    <source>
        <dbReference type="Proteomes" id="UP000198757"/>
    </source>
</evidence>
<sequence length="348" mass="40468">MKHPKMISLYLTCLFTGVTITIAYTGIAQTPPFYKVTPFEEEGYFSKTVFPFNPAFIKSKKVKTLILYDQDKTGRDYHYSFDTNGRTTGFITLQREGEQTDTVFYTVYGYTATGNIDYTAQIDYHNGLVRASKYAYNEEGTLSVIRNFTLDADMPGRPQKGSIMNYQTVPGSYWSLINGHAPGDAFYEKQIEENNFSSRHYRYYTENGANAVEQTEIFDFKKQYQDRDTCSSRKTFYYKNGVPVLLFLHRDCDAKLTPSEYYNYQNGLLTGIRENPNRPDPRNEQYSYDKNQNLVRMENEWGGQIVSTLTMTYNNEGFLTSIQRKSAFAKVADYFEDRLLEVTYTFYR</sequence>
<dbReference type="Proteomes" id="UP000198757">
    <property type="component" value="Unassembled WGS sequence"/>
</dbReference>
<gene>
    <name evidence="1" type="ORF">SAMN04487894_102363</name>
</gene>
<organism evidence="1 2">
    <name type="scientific">Niabella drilacis (strain DSM 25811 / CCM 8410 / CCUG 62505 / LMG 26954 / E90)</name>
    <dbReference type="NCBI Taxonomy" id="1285928"/>
    <lineage>
        <taxon>Bacteria</taxon>
        <taxon>Pseudomonadati</taxon>
        <taxon>Bacteroidota</taxon>
        <taxon>Chitinophagia</taxon>
        <taxon>Chitinophagales</taxon>
        <taxon>Chitinophagaceae</taxon>
        <taxon>Niabella</taxon>
    </lineage>
</organism>
<evidence type="ECO:0000313" key="1">
    <source>
        <dbReference type="EMBL" id="SDC43110.1"/>
    </source>
</evidence>
<name>A0A1G6LIL0_NIADE</name>
<accession>A0A1G6LIL0</accession>
<reference evidence="2" key="1">
    <citation type="submission" date="2016-10" db="EMBL/GenBank/DDBJ databases">
        <authorList>
            <person name="Varghese N."/>
            <person name="Submissions S."/>
        </authorList>
    </citation>
    <scope>NUCLEOTIDE SEQUENCE [LARGE SCALE GENOMIC DNA]</scope>
    <source>
        <strain evidence="2">DSM 25811 / CCM 8410 / LMG 26954 / E90</strain>
    </source>
</reference>
<keyword evidence="2" id="KW-1185">Reference proteome</keyword>
<dbReference type="AlphaFoldDB" id="A0A1G6LIL0"/>
<dbReference type="STRING" id="1285928.SAMN04487894_102363"/>
<dbReference type="RefSeq" id="WP_090388974.1">
    <property type="nucleotide sequence ID" value="NZ_FMZO01000002.1"/>
</dbReference>
<protein>
    <submittedName>
        <fullName evidence="1">Uncharacterized protein</fullName>
    </submittedName>
</protein>